<dbReference type="SUPFAM" id="SSF63825">
    <property type="entry name" value="YWTD domain"/>
    <property type="match status" value="1"/>
</dbReference>
<keyword evidence="2" id="KW-0449">Lipoprotein</keyword>
<dbReference type="Gene3D" id="2.10.25.10">
    <property type="entry name" value="Laminin"/>
    <property type="match status" value="1"/>
</dbReference>
<name>A0A8J4XZL5_CHIOP</name>
<dbReference type="EMBL" id="JACEEZ010018456">
    <property type="protein sequence ID" value="KAG0716892.1"/>
    <property type="molecule type" value="Genomic_DNA"/>
</dbReference>
<organism evidence="2 3">
    <name type="scientific">Chionoecetes opilio</name>
    <name type="common">Atlantic snow crab</name>
    <name type="synonym">Cancer opilio</name>
    <dbReference type="NCBI Taxonomy" id="41210"/>
    <lineage>
        <taxon>Eukaryota</taxon>
        <taxon>Metazoa</taxon>
        <taxon>Ecdysozoa</taxon>
        <taxon>Arthropoda</taxon>
        <taxon>Crustacea</taxon>
        <taxon>Multicrustacea</taxon>
        <taxon>Malacostraca</taxon>
        <taxon>Eumalacostraca</taxon>
        <taxon>Eucarida</taxon>
        <taxon>Decapoda</taxon>
        <taxon>Pleocyemata</taxon>
        <taxon>Brachyura</taxon>
        <taxon>Eubrachyura</taxon>
        <taxon>Majoidea</taxon>
        <taxon>Majidae</taxon>
        <taxon>Chionoecetes</taxon>
    </lineage>
</organism>
<keyword evidence="1" id="KW-0245">EGF-like domain</keyword>
<reference evidence="2" key="1">
    <citation type="submission" date="2020-07" db="EMBL/GenBank/DDBJ databases">
        <title>The High-quality genome of the commercially important snow crab, Chionoecetes opilio.</title>
        <authorList>
            <person name="Jeong J.-H."/>
            <person name="Ryu S."/>
        </authorList>
    </citation>
    <scope>NUCLEOTIDE SEQUENCE</scope>
    <source>
        <strain evidence="2">MADBK_172401_WGS</strain>
        <tissue evidence="2">Digestive gland</tissue>
    </source>
</reference>
<dbReference type="InterPro" id="IPR050778">
    <property type="entry name" value="Cueball_EGF_LRP_Nidogen"/>
</dbReference>
<gene>
    <name evidence="2" type="primary">LRP1_7</name>
    <name evidence="2" type="ORF">GWK47_008586</name>
</gene>
<dbReference type="OrthoDB" id="21182at2759"/>
<evidence type="ECO:0000313" key="3">
    <source>
        <dbReference type="Proteomes" id="UP000770661"/>
    </source>
</evidence>
<protein>
    <submittedName>
        <fullName evidence="2">Low-density lipoprotein receptor-related protein 1</fullName>
    </submittedName>
</protein>
<evidence type="ECO:0000313" key="2">
    <source>
        <dbReference type="EMBL" id="KAG0716892.1"/>
    </source>
</evidence>
<evidence type="ECO:0000256" key="1">
    <source>
        <dbReference type="ARBA" id="ARBA00022536"/>
    </source>
</evidence>
<sequence length="200" mass="22185">MFLSIYTSFRFGECSQICNVKKDGNHTCSCAPGYSLNSYSQKRQMSCSADGHHAYMIVANDNFLQKLSPYKHGNHAGTLPLTTLNSSIRIHSVDVLYGDEPTAFWSNHHHHQLHAMEVPKDYEQSSSVSQGTTQKPSRIIQKELNSPMGVAVDWVAMVLYVVNSGDRTIVALSVDGSKKVTIISTTTERMYDVVVDPRSG</sequence>
<accession>A0A8J4XZL5</accession>
<keyword evidence="3" id="KW-1185">Reference proteome</keyword>
<comment type="caution">
    <text evidence="2">The sequence shown here is derived from an EMBL/GenBank/DDBJ whole genome shotgun (WGS) entry which is preliminary data.</text>
</comment>
<keyword evidence="2" id="KW-0675">Receptor</keyword>
<dbReference type="PANTHER" id="PTHR46513:SF13">
    <property type="entry name" value="EGF-LIKE DOMAIN-CONTAINING PROTEIN"/>
    <property type="match status" value="1"/>
</dbReference>
<dbReference type="InterPro" id="IPR011042">
    <property type="entry name" value="6-blade_b-propeller_TolB-like"/>
</dbReference>
<dbReference type="Proteomes" id="UP000770661">
    <property type="component" value="Unassembled WGS sequence"/>
</dbReference>
<dbReference type="PANTHER" id="PTHR46513">
    <property type="entry name" value="VITELLOGENIN RECEPTOR-LIKE PROTEIN-RELATED-RELATED"/>
    <property type="match status" value="1"/>
</dbReference>
<dbReference type="AlphaFoldDB" id="A0A8J4XZL5"/>
<proteinExistence type="predicted"/>
<dbReference type="Gene3D" id="2.120.10.30">
    <property type="entry name" value="TolB, C-terminal domain"/>
    <property type="match status" value="1"/>
</dbReference>